<evidence type="ECO:0000256" key="3">
    <source>
        <dbReference type="ARBA" id="ARBA00019890"/>
    </source>
</evidence>
<feature type="signal peptide" evidence="10">
    <location>
        <begin position="1"/>
        <end position="23"/>
    </location>
</feature>
<dbReference type="EnsemblMetazoa" id="AAEL009566-RA">
    <property type="protein sequence ID" value="AAEL009566-PA"/>
    <property type="gene ID" value="AAEL009566"/>
</dbReference>
<dbReference type="SUPFAM" id="SSF50814">
    <property type="entry name" value="Lipocalins"/>
    <property type="match status" value="1"/>
</dbReference>
<gene>
    <name evidence="12" type="primary">5572151</name>
</gene>
<proteinExistence type="inferred from homology"/>
<dbReference type="GO" id="GO:0005737">
    <property type="term" value="C:cytoplasm"/>
    <property type="evidence" value="ECO:0007669"/>
    <property type="project" value="TreeGrafter"/>
</dbReference>
<dbReference type="Proteomes" id="UP000008820">
    <property type="component" value="Chromosome 3"/>
</dbReference>
<evidence type="ECO:0000256" key="6">
    <source>
        <dbReference type="ARBA" id="ARBA00022729"/>
    </source>
</evidence>
<accession>A0A1S4FMN3</accession>
<evidence type="ECO:0000256" key="2">
    <source>
        <dbReference type="ARBA" id="ARBA00006889"/>
    </source>
</evidence>
<evidence type="ECO:0000256" key="5">
    <source>
        <dbReference type="ARBA" id="ARBA00022525"/>
    </source>
</evidence>
<dbReference type="GO" id="GO:0008289">
    <property type="term" value="F:lipid binding"/>
    <property type="evidence" value="ECO:0007669"/>
    <property type="project" value="UniProtKB-KW"/>
</dbReference>
<dbReference type="AlphaFoldDB" id="A0A1S4FMN3"/>
<dbReference type="Gene3D" id="2.40.128.20">
    <property type="match status" value="1"/>
</dbReference>
<dbReference type="PRINTS" id="PR01273">
    <property type="entry name" value="INVTBRTCOLOR"/>
</dbReference>
<reference evidence="12 13" key="1">
    <citation type="submission" date="2017-06" db="EMBL/GenBank/DDBJ databases">
        <title>Aedes aegypti genome working group (AGWG) sequencing and assembly.</title>
        <authorList>
            <consortium name="Aedes aegypti Genome Working Group (AGWG)"/>
            <person name="Matthews B.J."/>
        </authorList>
    </citation>
    <scope>NUCLEOTIDE SEQUENCE [LARGE SCALE GENOMIC DNA]</scope>
    <source>
        <strain evidence="12 13">LVP_AGWG</strain>
    </source>
</reference>
<keyword evidence="13" id="KW-1185">Reference proteome</keyword>
<protein>
    <recommendedName>
        <fullName evidence="3">Apolipoprotein D</fullName>
    </recommendedName>
</protein>
<dbReference type="GO" id="GO:0006629">
    <property type="term" value="P:lipid metabolic process"/>
    <property type="evidence" value="ECO:0007669"/>
    <property type="project" value="TreeGrafter"/>
</dbReference>
<dbReference type="GO" id="GO:0000302">
    <property type="term" value="P:response to reactive oxygen species"/>
    <property type="evidence" value="ECO:0007669"/>
    <property type="project" value="TreeGrafter"/>
</dbReference>
<dbReference type="VEuPathDB" id="VectorBase:AAEL009566"/>
<name>A0A1S4FMN3_AEDAE</name>
<organism evidence="12 13">
    <name type="scientific">Aedes aegypti</name>
    <name type="common">Yellowfever mosquito</name>
    <name type="synonym">Culex aegypti</name>
    <dbReference type="NCBI Taxonomy" id="7159"/>
    <lineage>
        <taxon>Eukaryota</taxon>
        <taxon>Metazoa</taxon>
        <taxon>Ecdysozoa</taxon>
        <taxon>Arthropoda</taxon>
        <taxon>Hexapoda</taxon>
        <taxon>Insecta</taxon>
        <taxon>Pterygota</taxon>
        <taxon>Neoptera</taxon>
        <taxon>Endopterygota</taxon>
        <taxon>Diptera</taxon>
        <taxon>Nematocera</taxon>
        <taxon>Culicoidea</taxon>
        <taxon>Culicidae</taxon>
        <taxon>Culicinae</taxon>
        <taxon>Aedini</taxon>
        <taxon>Aedes</taxon>
        <taxon>Stegomyia</taxon>
    </lineage>
</organism>
<evidence type="ECO:0000256" key="8">
    <source>
        <dbReference type="ARBA" id="ARBA00023157"/>
    </source>
</evidence>
<keyword evidence="8" id="KW-1015">Disulfide bond</keyword>
<evidence type="ECO:0000256" key="4">
    <source>
        <dbReference type="ARBA" id="ARBA00022448"/>
    </source>
</evidence>
<dbReference type="InterPro" id="IPR012674">
    <property type="entry name" value="Calycin"/>
</dbReference>
<evidence type="ECO:0000313" key="13">
    <source>
        <dbReference type="Proteomes" id="UP000008820"/>
    </source>
</evidence>
<dbReference type="Pfam" id="PF08212">
    <property type="entry name" value="Lipocalin_2"/>
    <property type="match status" value="1"/>
</dbReference>
<evidence type="ECO:0000259" key="11">
    <source>
        <dbReference type="Pfam" id="PF08212"/>
    </source>
</evidence>
<keyword evidence="4" id="KW-0813">Transport</keyword>
<dbReference type="PANTHER" id="PTHR10612:SF62">
    <property type="entry name" value="LIPOCALIN_CYTOSOLIC FATTY-ACID BINDING DOMAIN-CONTAINING PROTEIN"/>
    <property type="match status" value="1"/>
</dbReference>
<keyword evidence="5" id="KW-0964">Secreted</keyword>
<feature type="chain" id="PRO_5036530435" description="Apolipoprotein D" evidence="10">
    <location>
        <begin position="24"/>
        <end position="201"/>
    </location>
</feature>
<feature type="domain" description="Lipocalin/cytosolic fatty-acid binding" evidence="11">
    <location>
        <begin position="43"/>
        <end position="184"/>
    </location>
</feature>
<evidence type="ECO:0000256" key="10">
    <source>
        <dbReference type="PIRNR" id="PIRNR036893"/>
    </source>
</evidence>
<dbReference type="OrthoDB" id="565904at2759"/>
<dbReference type="GO" id="GO:0005576">
    <property type="term" value="C:extracellular region"/>
    <property type="evidence" value="ECO:0007669"/>
    <property type="project" value="UniProtKB-SubCell"/>
</dbReference>
<reference evidence="12" key="2">
    <citation type="submission" date="2020-05" db="UniProtKB">
        <authorList>
            <consortium name="EnsemblMetazoa"/>
        </authorList>
    </citation>
    <scope>IDENTIFICATION</scope>
    <source>
        <strain evidence="12">LVP_AGWG</strain>
    </source>
</reference>
<keyword evidence="6 10" id="KW-0732">Signal</keyword>
<keyword evidence="7" id="KW-0446">Lipid-binding</keyword>
<dbReference type="PIRSF" id="PIRSF036893">
    <property type="entry name" value="Lipocalin_ApoD"/>
    <property type="match status" value="1"/>
</dbReference>
<evidence type="ECO:0000256" key="1">
    <source>
        <dbReference type="ARBA" id="ARBA00004613"/>
    </source>
</evidence>
<dbReference type="InParanoid" id="A0A1S4FMN3"/>
<comment type="subcellular location">
    <subcellularLocation>
        <location evidence="1">Secreted</location>
    </subcellularLocation>
</comment>
<keyword evidence="9" id="KW-0325">Glycoprotein</keyword>
<dbReference type="InterPro" id="IPR022271">
    <property type="entry name" value="Lipocalin_ApoD"/>
</dbReference>
<dbReference type="InterPro" id="IPR003057">
    <property type="entry name" value="Invtbrt_color"/>
</dbReference>
<evidence type="ECO:0000256" key="7">
    <source>
        <dbReference type="ARBA" id="ARBA00023121"/>
    </source>
</evidence>
<sequence length="201" mass="23170">MESLTLVQIVSLVTLLAVSSVSAEVYYDRPCRTDVETVQGFCLDRYLGKWFEIERYEQEFETNLDCTQAQYGLIDPSTVSVMNSAYSLMNDTAIVAIGTAKLSFPEDELVPAKLNVSFFGAPNDRSNYWVLDTDYENFSVVWSCETLPENRSRESYWLLSRTRQLTQDEQVMERVNSLVEKYIDPEEIRVTNQSDDRCLVF</sequence>
<evidence type="ECO:0000256" key="9">
    <source>
        <dbReference type="ARBA" id="ARBA00023180"/>
    </source>
</evidence>
<dbReference type="PANTHER" id="PTHR10612">
    <property type="entry name" value="APOLIPOPROTEIN D"/>
    <property type="match status" value="1"/>
</dbReference>
<dbReference type="InterPro" id="IPR000566">
    <property type="entry name" value="Lipocln_cytosolic_FA-bd_dom"/>
</dbReference>
<comment type="similarity">
    <text evidence="2 10">Belongs to the calycin superfamily. Lipocalin family.</text>
</comment>
<dbReference type="FunFam" id="2.40.128.20:FF:000003">
    <property type="entry name" value="Apolipoprotein D"/>
    <property type="match status" value="1"/>
</dbReference>
<evidence type="ECO:0000313" key="12">
    <source>
        <dbReference type="EnsemblMetazoa" id="AAEL009566-PA"/>
    </source>
</evidence>
<dbReference type="GO" id="GO:0031409">
    <property type="term" value="F:pigment binding"/>
    <property type="evidence" value="ECO:0007669"/>
    <property type="project" value="InterPro"/>
</dbReference>